<evidence type="ECO:0000256" key="2">
    <source>
        <dbReference type="ARBA" id="ARBA00022618"/>
    </source>
</evidence>
<dbReference type="GeneID" id="27684850"/>
<protein>
    <recommendedName>
        <fullName evidence="1">Anaphase-promoting complex subunit 4</fullName>
    </recommendedName>
</protein>
<feature type="domain" description="Anaphase-promoting complex subunit 4 long" evidence="7">
    <location>
        <begin position="256"/>
        <end position="457"/>
    </location>
</feature>
<dbReference type="PANTHER" id="PTHR13260">
    <property type="entry name" value="ANAPHASE PROMOTING COMPLEX SUBUNIT 4 APC4"/>
    <property type="match status" value="1"/>
</dbReference>
<evidence type="ECO:0000256" key="3">
    <source>
        <dbReference type="ARBA" id="ARBA00022776"/>
    </source>
</evidence>
<dbReference type="InterPro" id="IPR036322">
    <property type="entry name" value="WD40_repeat_dom_sf"/>
</dbReference>
<dbReference type="Pfam" id="PF12894">
    <property type="entry name" value="ANAPC4_WD40"/>
    <property type="match status" value="1"/>
</dbReference>
<evidence type="ECO:0000259" key="6">
    <source>
        <dbReference type="Pfam" id="PF12894"/>
    </source>
</evidence>
<evidence type="ECO:0000259" key="7">
    <source>
        <dbReference type="Pfam" id="PF12896"/>
    </source>
</evidence>
<dbReference type="FunCoup" id="A0A0L0HS26">
    <property type="interactions" value="344"/>
</dbReference>
<name>A0A0L0HS26_SPIPD</name>
<evidence type="ECO:0000313" key="9">
    <source>
        <dbReference type="Proteomes" id="UP000053201"/>
    </source>
</evidence>
<evidence type="ECO:0000313" key="8">
    <source>
        <dbReference type="EMBL" id="KND03700.1"/>
    </source>
</evidence>
<evidence type="ECO:0000256" key="1">
    <source>
        <dbReference type="ARBA" id="ARBA00016067"/>
    </source>
</evidence>
<dbReference type="OMA" id="PACERIQ"/>
<gene>
    <name evidence="8" type="ORF">SPPG_01166</name>
</gene>
<dbReference type="InterPro" id="IPR024790">
    <property type="entry name" value="APC4_long_dom"/>
</dbReference>
<dbReference type="Gene3D" id="2.130.10.10">
    <property type="entry name" value="YVTN repeat-like/Quinoprotein amine dehydrogenase"/>
    <property type="match status" value="1"/>
</dbReference>
<keyword evidence="3" id="KW-0498">Mitosis</keyword>
<dbReference type="EMBL" id="KQ257451">
    <property type="protein sequence ID" value="KND03700.1"/>
    <property type="molecule type" value="Genomic_DNA"/>
</dbReference>
<organism evidence="8 9">
    <name type="scientific">Spizellomyces punctatus (strain DAOM BR117)</name>
    <dbReference type="NCBI Taxonomy" id="645134"/>
    <lineage>
        <taxon>Eukaryota</taxon>
        <taxon>Fungi</taxon>
        <taxon>Fungi incertae sedis</taxon>
        <taxon>Chytridiomycota</taxon>
        <taxon>Chytridiomycota incertae sedis</taxon>
        <taxon>Chytridiomycetes</taxon>
        <taxon>Spizellomycetales</taxon>
        <taxon>Spizellomycetaceae</taxon>
        <taxon>Spizellomyces</taxon>
    </lineage>
</organism>
<feature type="domain" description="Anaphase-promoting complex subunit 4-like WD40" evidence="6">
    <location>
        <begin position="48"/>
        <end position="136"/>
    </location>
</feature>
<keyword evidence="5" id="KW-0131">Cell cycle</keyword>
<dbReference type="GO" id="GO:0034399">
    <property type="term" value="C:nuclear periphery"/>
    <property type="evidence" value="ECO:0007669"/>
    <property type="project" value="TreeGrafter"/>
</dbReference>
<dbReference type="GO" id="GO:0031145">
    <property type="term" value="P:anaphase-promoting complex-dependent catabolic process"/>
    <property type="evidence" value="ECO:0007669"/>
    <property type="project" value="InterPro"/>
</dbReference>
<dbReference type="GO" id="GO:0005680">
    <property type="term" value="C:anaphase-promoting complex"/>
    <property type="evidence" value="ECO:0007669"/>
    <property type="project" value="InterPro"/>
</dbReference>
<dbReference type="InterPro" id="IPR024977">
    <property type="entry name" value="Apc4-like_WD40_dom"/>
</dbReference>
<reference evidence="8 9" key="1">
    <citation type="submission" date="2009-08" db="EMBL/GenBank/DDBJ databases">
        <title>The Genome Sequence of Spizellomyces punctatus strain DAOM BR117.</title>
        <authorList>
            <consortium name="The Broad Institute Genome Sequencing Platform"/>
            <person name="Russ C."/>
            <person name="Cuomo C."/>
            <person name="Shea T."/>
            <person name="Young S.K."/>
            <person name="Zeng Q."/>
            <person name="Koehrsen M."/>
            <person name="Haas B."/>
            <person name="Borodovsky M."/>
            <person name="Guigo R."/>
            <person name="Alvarado L."/>
            <person name="Berlin A."/>
            <person name="Bochicchio J."/>
            <person name="Borenstein D."/>
            <person name="Chapman S."/>
            <person name="Chen Z."/>
            <person name="Engels R."/>
            <person name="Freedman E."/>
            <person name="Gellesch M."/>
            <person name="Goldberg J."/>
            <person name="Griggs A."/>
            <person name="Gujja S."/>
            <person name="Heiman D."/>
            <person name="Hepburn T."/>
            <person name="Howarth C."/>
            <person name="Jen D."/>
            <person name="Larson L."/>
            <person name="Lewis B."/>
            <person name="Mehta T."/>
            <person name="Park D."/>
            <person name="Pearson M."/>
            <person name="Roberts A."/>
            <person name="Saif S."/>
            <person name="Shenoy N."/>
            <person name="Sisk P."/>
            <person name="Stolte C."/>
            <person name="Sykes S."/>
            <person name="Thomson T."/>
            <person name="Walk T."/>
            <person name="White J."/>
            <person name="Yandava C."/>
            <person name="Burger G."/>
            <person name="Gray M.W."/>
            <person name="Holland P.W.H."/>
            <person name="King N."/>
            <person name="Lang F.B.F."/>
            <person name="Roger A.J."/>
            <person name="Ruiz-Trillo I."/>
            <person name="Lander E."/>
            <person name="Nusbaum C."/>
        </authorList>
    </citation>
    <scope>NUCLEOTIDE SEQUENCE [LARGE SCALE GENOMIC DNA]</scope>
    <source>
        <strain evidence="8 9">DAOM BR117</strain>
    </source>
</reference>
<dbReference type="InterPro" id="IPR015943">
    <property type="entry name" value="WD40/YVTN_repeat-like_dom_sf"/>
</dbReference>
<dbReference type="Pfam" id="PF12896">
    <property type="entry name" value="ANAPC4"/>
    <property type="match status" value="1"/>
</dbReference>
<dbReference type="eggNOG" id="KOG4640">
    <property type="taxonomic scope" value="Eukaryota"/>
</dbReference>
<dbReference type="GO" id="GO:0051301">
    <property type="term" value="P:cell division"/>
    <property type="evidence" value="ECO:0007669"/>
    <property type="project" value="UniProtKB-KW"/>
</dbReference>
<evidence type="ECO:0000256" key="4">
    <source>
        <dbReference type="ARBA" id="ARBA00022786"/>
    </source>
</evidence>
<dbReference type="RefSeq" id="XP_016611739.1">
    <property type="nucleotide sequence ID" value="XM_016749490.1"/>
</dbReference>
<proteinExistence type="predicted"/>
<dbReference type="STRING" id="645134.A0A0L0HS26"/>
<sequence>MVTAAGTNHAQPLVGRVQAFQPFSVHHLAMITFKTWTDESFHQAIKLLRWCPNKDLLAVLYDTNEVDIFRVPWERVCSIPQLRSGAQTETVAWRSDGKVIAIGWDTGSVHLFEVESGAALHVFNADHCQIVSLEWVRQKFLGKCGRLFAGLPARALGRLPSLMSSTSNRDLADACWSAANNDTSELDMLNVLDADTTVQLSIAGRLPAGVIALRSYTELNLKNPSIAHIWSTSDLASTFVLVADNDPITSLRELSLIQFDHRLLLEHREVLRSVASHLAQVDSLVEYLDTALQAMQRENETIMKESDGQLKAFNNIIEEHGVESNLRGELLHLLLCGIPSMILEQYLTQKLNHNQALKVWQKTFDAGYQSLQRLSCLHIMPAVERLLMHLDELKAIGTWGHNFGVLELTRSAIEECIDSCRGLAMRVNSLQLRTLDAADHFGEFIKWLNTVCQNLEHDIGSEHITPLVEAANISKVSNYIRNHLISDPFHEFFDSAADASESLVGATADEVVKEPQLPRLFQNLASNATKIWPVTHTLNWKPVALAGCIRLCEVVDDSTSSDVGMTHFLSAKYSREVEGLRYIALSIRHNIGDQTIPLFWVIRHSATTTSLPESRTPKPSVYQTYDLDVACVRLATGDGNDVSVEFHEIFDDDIAIMIHRSRTATGIAESESQVSTLRYRDLEFSRASTFYDGTEKMSILNAYIQTITLDRIPLIPVEASAALETDPLSLTSNGPRGTVALLGTDRKKISILLQSDSDE</sequence>
<accession>A0A0L0HS26</accession>
<dbReference type="InterPro" id="IPR024789">
    <property type="entry name" value="APC4"/>
</dbReference>
<keyword evidence="2" id="KW-0132">Cell division</keyword>
<keyword evidence="9" id="KW-1185">Reference proteome</keyword>
<dbReference type="SUPFAM" id="SSF50978">
    <property type="entry name" value="WD40 repeat-like"/>
    <property type="match status" value="1"/>
</dbReference>
<dbReference type="OrthoDB" id="2110451at2759"/>
<dbReference type="PANTHER" id="PTHR13260:SF0">
    <property type="entry name" value="ANAPHASE-PROMOTING COMPLEX SUBUNIT 4"/>
    <property type="match status" value="1"/>
</dbReference>
<keyword evidence="4" id="KW-0833">Ubl conjugation pathway</keyword>
<dbReference type="AlphaFoldDB" id="A0A0L0HS26"/>
<evidence type="ECO:0000256" key="5">
    <source>
        <dbReference type="ARBA" id="ARBA00023306"/>
    </source>
</evidence>
<dbReference type="Proteomes" id="UP000053201">
    <property type="component" value="Unassembled WGS sequence"/>
</dbReference>
<dbReference type="GO" id="GO:0070979">
    <property type="term" value="P:protein K11-linked ubiquitination"/>
    <property type="evidence" value="ECO:0007669"/>
    <property type="project" value="TreeGrafter"/>
</dbReference>
<dbReference type="InParanoid" id="A0A0L0HS26"/>
<dbReference type="VEuPathDB" id="FungiDB:SPPG_01166"/>